<dbReference type="InterPro" id="IPR058163">
    <property type="entry name" value="LysR-type_TF_proteobact-type"/>
</dbReference>
<evidence type="ECO:0000313" key="7">
    <source>
        <dbReference type="Proteomes" id="UP000016570"/>
    </source>
</evidence>
<dbReference type="EMBL" id="BATJ01000006">
    <property type="protein sequence ID" value="GAD67083.1"/>
    <property type="molecule type" value="Genomic_DNA"/>
</dbReference>
<dbReference type="InterPro" id="IPR000847">
    <property type="entry name" value="LysR_HTH_N"/>
</dbReference>
<dbReference type="Proteomes" id="UP000016570">
    <property type="component" value="Unassembled WGS sequence"/>
</dbReference>
<feature type="domain" description="HTH lysR-type" evidence="5">
    <location>
        <begin position="5"/>
        <end position="62"/>
    </location>
</feature>
<protein>
    <submittedName>
        <fullName evidence="6">Putative LysR family transcriptional regulator</fullName>
    </submittedName>
</protein>
<dbReference type="eggNOG" id="COG0583">
    <property type="taxonomic scope" value="Bacteria"/>
</dbReference>
<dbReference type="Pfam" id="PF00126">
    <property type="entry name" value="HTH_1"/>
    <property type="match status" value="1"/>
</dbReference>
<dbReference type="InterPro" id="IPR036388">
    <property type="entry name" value="WH-like_DNA-bd_sf"/>
</dbReference>
<gene>
    <name evidence="6" type="ORF">VPR01S_06_01000</name>
</gene>
<keyword evidence="4" id="KW-0804">Transcription</keyword>
<dbReference type="Pfam" id="PF03466">
    <property type="entry name" value="LysR_substrate"/>
    <property type="match status" value="1"/>
</dbReference>
<evidence type="ECO:0000256" key="1">
    <source>
        <dbReference type="ARBA" id="ARBA00009437"/>
    </source>
</evidence>
<dbReference type="GO" id="GO:0003700">
    <property type="term" value="F:DNA-binding transcription factor activity"/>
    <property type="evidence" value="ECO:0007669"/>
    <property type="project" value="InterPro"/>
</dbReference>
<keyword evidence="3" id="KW-0238">DNA-binding</keyword>
<dbReference type="RefSeq" id="WP_021705058.1">
    <property type="nucleotide sequence ID" value="NZ_BATJ01000006.1"/>
</dbReference>
<reference evidence="6 7" key="1">
    <citation type="submission" date="2013-09" db="EMBL/GenBank/DDBJ databases">
        <title>Whole genome shotgun sequence of Vibrio proteolyticus NBRC 13287.</title>
        <authorList>
            <person name="Isaki S."/>
            <person name="Hosoyama A."/>
            <person name="Numata M."/>
            <person name="Hashimoto M."/>
            <person name="Hosoyama Y."/>
            <person name="Tsuchikane K."/>
            <person name="Noguchi M."/>
            <person name="Hirakata S."/>
            <person name="Ichikawa N."/>
            <person name="Ohji S."/>
            <person name="Yamazoe A."/>
            <person name="Fujita N."/>
        </authorList>
    </citation>
    <scope>NUCLEOTIDE SEQUENCE [LARGE SCALE GENOMIC DNA]</scope>
    <source>
        <strain evidence="6 7">NBRC 13287</strain>
    </source>
</reference>
<dbReference type="GO" id="GO:0043565">
    <property type="term" value="F:sequence-specific DNA binding"/>
    <property type="evidence" value="ECO:0007669"/>
    <property type="project" value="TreeGrafter"/>
</dbReference>
<comment type="caution">
    <text evidence="6">The sequence shown here is derived from an EMBL/GenBank/DDBJ whole genome shotgun (WGS) entry which is preliminary data.</text>
</comment>
<dbReference type="PANTHER" id="PTHR30537:SF74">
    <property type="entry name" value="HTH-TYPE TRANSCRIPTIONAL REGULATOR TRPI"/>
    <property type="match status" value="1"/>
</dbReference>
<dbReference type="STRING" id="1219065.VPR01S_06_01000"/>
<dbReference type="Gene3D" id="1.10.10.10">
    <property type="entry name" value="Winged helix-like DNA-binding domain superfamily/Winged helix DNA-binding domain"/>
    <property type="match status" value="1"/>
</dbReference>
<dbReference type="InterPro" id="IPR036390">
    <property type="entry name" value="WH_DNA-bd_sf"/>
</dbReference>
<dbReference type="InterPro" id="IPR005119">
    <property type="entry name" value="LysR_subst-bd"/>
</dbReference>
<keyword evidence="7" id="KW-1185">Reference proteome</keyword>
<dbReference type="SUPFAM" id="SSF53850">
    <property type="entry name" value="Periplasmic binding protein-like II"/>
    <property type="match status" value="1"/>
</dbReference>
<evidence type="ECO:0000256" key="2">
    <source>
        <dbReference type="ARBA" id="ARBA00023015"/>
    </source>
</evidence>
<dbReference type="AlphaFoldDB" id="U3BKD3"/>
<evidence type="ECO:0000259" key="5">
    <source>
        <dbReference type="PROSITE" id="PS50931"/>
    </source>
</evidence>
<dbReference type="PANTHER" id="PTHR30537">
    <property type="entry name" value="HTH-TYPE TRANSCRIPTIONAL REGULATOR"/>
    <property type="match status" value="1"/>
</dbReference>
<evidence type="ECO:0000256" key="3">
    <source>
        <dbReference type="ARBA" id="ARBA00023125"/>
    </source>
</evidence>
<dbReference type="SUPFAM" id="SSF46785">
    <property type="entry name" value="Winged helix' DNA-binding domain"/>
    <property type="match status" value="1"/>
</dbReference>
<keyword evidence="2" id="KW-0805">Transcription regulation</keyword>
<dbReference type="PROSITE" id="PS50931">
    <property type="entry name" value="HTH_LYSR"/>
    <property type="match status" value="1"/>
</dbReference>
<proteinExistence type="inferred from homology"/>
<name>U3BKD3_VIBPR</name>
<dbReference type="Gene3D" id="3.40.190.10">
    <property type="entry name" value="Periplasmic binding protein-like II"/>
    <property type="match status" value="2"/>
</dbReference>
<organism evidence="6 7">
    <name type="scientific">Vibrio proteolyticus NBRC 13287</name>
    <dbReference type="NCBI Taxonomy" id="1219065"/>
    <lineage>
        <taxon>Bacteria</taxon>
        <taxon>Pseudomonadati</taxon>
        <taxon>Pseudomonadota</taxon>
        <taxon>Gammaproteobacteria</taxon>
        <taxon>Vibrionales</taxon>
        <taxon>Vibrionaceae</taxon>
        <taxon>Vibrio</taxon>
    </lineage>
</organism>
<comment type="similarity">
    <text evidence="1">Belongs to the LysR transcriptional regulatory family.</text>
</comment>
<evidence type="ECO:0000256" key="4">
    <source>
        <dbReference type="ARBA" id="ARBA00023163"/>
    </source>
</evidence>
<sequence>MPSLPPLNALRAFEATARHLSFTKAAAELNVTRAAVSQQVKQLEHFLDARLVERKGSQLSLTQHALRYLPVLTNSFQSVSASTEQLFLKKQRAELHVRVAQSFCHQWLIPRLADFRRQFPDLAIKLTTTSDPLPDDSRCADIEILNGYPGSYASYTARRLTHERWVIVASPGYLKLNPIRTMHELLAADKLAISGYQENWAQMFSQYGLAKRRLTMSIQFDHTLLAVEAAVNHLGVLMVRDVLVQEALRQGALCRVGEYGLVTEGGHYLIVRHQSPISDHFCHWLTQALQ</sequence>
<accession>U3BKD3</accession>
<dbReference type="GO" id="GO:0006351">
    <property type="term" value="P:DNA-templated transcription"/>
    <property type="evidence" value="ECO:0007669"/>
    <property type="project" value="TreeGrafter"/>
</dbReference>
<evidence type="ECO:0000313" key="6">
    <source>
        <dbReference type="EMBL" id="GAD67083.1"/>
    </source>
</evidence>
<dbReference type="PRINTS" id="PR00039">
    <property type="entry name" value="HTHLYSR"/>
</dbReference>